<evidence type="ECO:0000256" key="3">
    <source>
        <dbReference type="ARBA" id="ARBA00023235"/>
    </source>
</evidence>
<dbReference type="InterPro" id="IPR051053">
    <property type="entry name" value="ECH/Chromodomain_protein"/>
</dbReference>
<dbReference type="WBParaSite" id="L893_g24577.t1">
    <property type="protein sequence ID" value="L893_g24577.t1"/>
    <property type="gene ID" value="L893_g24577"/>
</dbReference>
<dbReference type="Proteomes" id="UP000095287">
    <property type="component" value="Unplaced"/>
</dbReference>
<dbReference type="AlphaFoldDB" id="A0A1I7ZBR7"/>
<dbReference type="SUPFAM" id="SSF52096">
    <property type="entry name" value="ClpP/crotonase"/>
    <property type="match status" value="1"/>
</dbReference>
<protein>
    <submittedName>
        <fullName evidence="5">Enoyl-CoA delta isomerase 2, mitochondrial</fullName>
    </submittedName>
</protein>
<dbReference type="InterPro" id="IPR029045">
    <property type="entry name" value="ClpP/crotonase-like_dom_sf"/>
</dbReference>
<proteinExistence type="predicted"/>
<evidence type="ECO:0000313" key="5">
    <source>
        <dbReference type="WBParaSite" id="L893_g24577.t1"/>
    </source>
</evidence>
<keyword evidence="4" id="KW-1185">Reference proteome</keyword>
<dbReference type="CDD" id="cd06558">
    <property type="entry name" value="crotonase-like"/>
    <property type="match status" value="1"/>
</dbReference>
<evidence type="ECO:0000256" key="1">
    <source>
        <dbReference type="ARBA" id="ARBA00004275"/>
    </source>
</evidence>
<evidence type="ECO:0000256" key="2">
    <source>
        <dbReference type="ARBA" id="ARBA00023140"/>
    </source>
</evidence>
<dbReference type="Gene3D" id="3.90.226.10">
    <property type="entry name" value="2-enoyl-CoA Hydratase, Chain A, domain 1"/>
    <property type="match status" value="1"/>
</dbReference>
<accession>A0A1I7ZBR7</accession>
<sequence length="267" mass="29919">MECLVFSGMTDVVVVEKRGNVQWIRFNRPKQRNALNKEMYDIIVGALDDADNDDDITYVVFTGTGEFYSSGNDFSPKSLPQMTKQGISEKFLYQVWVDRLIMHKKILIALVNGPAIGIACTTLSLFDLIVCSDKAYFLTPFTQMGICPEGTSSISFMRSMGYTKAAQMILFSEPLTAQDAFTAGFVARVIPQESFQEETAKLVDKYSKNLVPQSVLFSKKMVRTDAIKNELLGVNTLEGICVEERMFAPETLERITARFGPKPKPKL</sequence>
<dbReference type="GO" id="GO:0004165">
    <property type="term" value="F:delta(3)-delta(2)-enoyl-CoA isomerase activity"/>
    <property type="evidence" value="ECO:0007669"/>
    <property type="project" value="UniProtKB-ARBA"/>
</dbReference>
<comment type="subcellular location">
    <subcellularLocation>
        <location evidence="1">Peroxisome</location>
    </subcellularLocation>
</comment>
<reference evidence="5" key="1">
    <citation type="submission" date="2016-11" db="UniProtKB">
        <authorList>
            <consortium name="WormBaseParasite"/>
        </authorList>
    </citation>
    <scope>IDENTIFICATION</scope>
</reference>
<keyword evidence="2" id="KW-0576">Peroxisome</keyword>
<dbReference type="InterPro" id="IPR001753">
    <property type="entry name" value="Enoyl-CoA_hydra/iso"/>
</dbReference>
<evidence type="ECO:0000313" key="4">
    <source>
        <dbReference type="Proteomes" id="UP000095287"/>
    </source>
</evidence>
<dbReference type="PANTHER" id="PTHR43684:SF1">
    <property type="entry name" value="ENOYL-COA DELTA ISOMERASE 2"/>
    <property type="match status" value="1"/>
</dbReference>
<dbReference type="Pfam" id="PF00378">
    <property type="entry name" value="ECH_1"/>
    <property type="match status" value="1"/>
</dbReference>
<keyword evidence="3" id="KW-0413">Isomerase</keyword>
<name>A0A1I7ZBR7_9BILA</name>
<organism evidence="4 5">
    <name type="scientific">Steinernema glaseri</name>
    <dbReference type="NCBI Taxonomy" id="37863"/>
    <lineage>
        <taxon>Eukaryota</taxon>
        <taxon>Metazoa</taxon>
        <taxon>Ecdysozoa</taxon>
        <taxon>Nematoda</taxon>
        <taxon>Chromadorea</taxon>
        <taxon>Rhabditida</taxon>
        <taxon>Tylenchina</taxon>
        <taxon>Panagrolaimomorpha</taxon>
        <taxon>Strongyloidoidea</taxon>
        <taxon>Steinernematidae</taxon>
        <taxon>Steinernema</taxon>
    </lineage>
</organism>
<dbReference type="PANTHER" id="PTHR43684">
    <property type="match status" value="1"/>
</dbReference>
<dbReference type="GO" id="GO:0005777">
    <property type="term" value="C:peroxisome"/>
    <property type="evidence" value="ECO:0007669"/>
    <property type="project" value="UniProtKB-SubCell"/>
</dbReference>